<dbReference type="Pfam" id="PF00589">
    <property type="entry name" value="Phage_integrase"/>
    <property type="match status" value="1"/>
</dbReference>
<name>A0A2A5IUB1_BACPU</name>
<gene>
    <name evidence="6" type="ORF">CEY02_14145</name>
</gene>
<dbReference type="PANTHER" id="PTHR30349">
    <property type="entry name" value="PHAGE INTEGRASE-RELATED"/>
    <property type="match status" value="1"/>
</dbReference>
<dbReference type="CDD" id="cd01189">
    <property type="entry name" value="INT_ICEBs1_C_like"/>
    <property type="match status" value="1"/>
</dbReference>
<dbReference type="InterPro" id="IPR013762">
    <property type="entry name" value="Integrase-like_cat_sf"/>
</dbReference>
<dbReference type="EMBL" id="NKHG01000100">
    <property type="protein sequence ID" value="PCK20311.1"/>
    <property type="molecule type" value="Genomic_DNA"/>
</dbReference>
<dbReference type="SUPFAM" id="SSF56349">
    <property type="entry name" value="DNA breaking-rejoining enzymes"/>
    <property type="match status" value="1"/>
</dbReference>
<dbReference type="PANTHER" id="PTHR30349:SF64">
    <property type="entry name" value="PROPHAGE INTEGRASE INTD-RELATED"/>
    <property type="match status" value="1"/>
</dbReference>
<evidence type="ECO:0000256" key="1">
    <source>
        <dbReference type="ARBA" id="ARBA00008857"/>
    </source>
</evidence>
<keyword evidence="4" id="KW-0233">DNA recombination</keyword>
<dbReference type="Gene3D" id="1.10.443.10">
    <property type="entry name" value="Intergrase catalytic core"/>
    <property type="match status" value="1"/>
</dbReference>
<dbReference type="InterPro" id="IPR011010">
    <property type="entry name" value="DNA_brk_join_enz"/>
</dbReference>
<dbReference type="GO" id="GO:0003677">
    <property type="term" value="F:DNA binding"/>
    <property type="evidence" value="ECO:0007669"/>
    <property type="project" value="UniProtKB-KW"/>
</dbReference>
<dbReference type="GO" id="GO:0015074">
    <property type="term" value="P:DNA integration"/>
    <property type="evidence" value="ECO:0007669"/>
    <property type="project" value="UniProtKB-KW"/>
</dbReference>
<dbReference type="InterPro" id="IPR004107">
    <property type="entry name" value="Integrase_SAM-like_N"/>
</dbReference>
<comment type="similarity">
    <text evidence="1">Belongs to the 'phage' integrase family.</text>
</comment>
<proteinExistence type="inferred from homology"/>
<evidence type="ECO:0000256" key="4">
    <source>
        <dbReference type="ARBA" id="ARBA00023172"/>
    </source>
</evidence>
<feature type="domain" description="Tyr recombinase" evidence="5">
    <location>
        <begin position="191"/>
        <end position="395"/>
    </location>
</feature>
<dbReference type="InterPro" id="IPR002104">
    <property type="entry name" value="Integrase_catalytic"/>
</dbReference>
<evidence type="ECO:0000313" key="7">
    <source>
        <dbReference type="Proteomes" id="UP000228754"/>
    </source>
</evidence>
<dbReference type="PROSITE" id="PS51898">
    <property type="entry name" value="TYR_RECOMBINASE"/>
    <property type="match status" value="1"/>
</dbReference>
<dbReference type="Gene3D" id="1.10.150.130">
    <property type="match status" value="1"/>
</dbReference>
<accession>A0A2A5IUB1</accession>
<sequence>MASIEKRGSNSFRLVVETGYDANGKRLRKYKTIRIEDHKLLKTKRKLQEYLSDQLYQFKMEVNSGEYIEPEKLTFESFIYKWKEKKLYQKSGKPYSLTTSDVYWSLLKNHVLPVFGHMKIERIKSLHIVDFLDDLSKDGARKDGKLGGLGERSILDIFKLLQVVFKTATEEWKIIKIDPMKGLPLPVNEKKEMNYFEADEAAQCIKVLYEEVDIKWRLYFLAAMIGGLRRGEGLALEWHLDVDWDAGGFKINRSLSKTVDGKPHVKEPKSKSSKRFVQMPDWYMNELALFYHMWKREKEKLNDAWEGGDHQYIFHSGFGNPYYYTTPTTQWKRITQKYKIKNIRLHDLRHTMVALLMEAGESISAIQRRAGHASARTTSDIYGHVTDEMKKSAANHFNKFDPKHLRNTNSEIGNFRPQVVPKVKNNA</sequence>
<keyword evidence="3" id="KW-0238">DNA-binding</keyword>
<comment type="caution">
    <text evidence="6">The sequence shown here is derived from an EMBL/GenBank/DDBJ whole genome shotgun (WGS) entry which is preliminary data.</text>
</comment>
<protein>
    <submittedName>
        <fullName evidence="6">Site-specific integrase</fullName>
    </submittedName>
</protein>
<evidence type="ECO:0000256" key="2">
    <source>
        <dbReference type="ARBA" id="ARBA00022908"/>
    </source>
</evidence>
<dbReference type="GO" id="GO:0006310">
    <property type="term" value="P:DNA recombination"/>
    <property type="evidence" value="ECO:0007669"/>
    <property type="project" value="UniProtKB-KW"/>
</dbReference>
<dbReference type="AlphaFoldDB" id="A0A2A5IUB1"/>
<evidence type="ECO:0000259" key="5">
    <source>
        <dbReference type="PROSITE" id="PS51898"/>
    </source>
</evidence>
<reference evidence="6 7" key="1">
    <citation type="submission" date="2017-06" db="EMBL/GenBank/DDBJ databases">
        <title>Draft Genome Sequence of Bacillus sp Strain 36R Isolated from saline sediment at Atanasia, Sonora, Mexico.</title>
        <authorList>
            <person name="Sanchez Diaz R."/>
            <person name="Quiroz Macias M.E."/>
            <person name="Ibarra Gamez J.C."/>
            <person name="Enciso Ibarra J."/>
            <person name="Gomez Gil B."/>
            <person name="Galaviz Silva L."/>
        </authorList>
    </citation>
    <scope>NUCLEOTIDE SEQUENCE [LARGE SCALE GENOMIC DNA]</scope>
    <source>
        <strain evidence="6 7">36R_ATNSAL</strain>
    </source>
</reference>
<dbReference type="OrthoDB" id="9803188at2"/>
<dbReference type="InterPro" id="IPR010998">
    <property type="entry name" value="Integrase_recombinase_N"/>
</dbReference>
<evidence type="ECO:0000313" key="6">
    <source>
        <dbReference type="EMBL" id="PCK20311.1"/>
    </source>
</evidence>
<evidence type="ECO:0000256" key="3">
    <source>
        <dbReference type="ARBA" id="ARBA00023125"/>
    </source>
</evidence>
<dbReference type="InterPro" id="IPR050090">
    <property type="entry name" value="Tyrosine_recombinase_XerCD"/>
</dbReference>
<organism evidence="6 7">
    <name type="scientific">Bacillus pumilus</name>
    <name type="common">Bacillus mesentericus</name>
    <dbReference type="NCBI Taxonomy" id="1408"/>
    <lineage>
        <taxon>Bacteria</taxon>
        <taxon>Bacillati</taxon>
        <taxon>Bacillota</taxon>
        <taxon>Bacilli</taxon>
        <taxon>Bacillales</taxon>
        <taxon>Bacillaceae</taxon>
        <taxon>Bacillus</taxon>
    </lineage>
</organism>
<keyword evidence="2" id="KW-0229">DNA integration</keyword>
<dbReference type="Pfam" id="PF14659">
    <property type="entry name" value="Phage_int_SAM_3"/>
    <property type="match status" value="1"/>
</dbReference>
<dbReference type="Proteomes" id="UP000228754">
    <property type="component" value="Unassembled WGS sequence"/>
</dbReference>